<dbReference type="RefSeq" id="WP_262565365.1">
    <property type="nucleotide sequence ID" value="NZ_JAPFCC010000001.1"/>
</dbReference>
<gene>
    <name evidence="2" type="ORF">NX722_23925</name>
</gene>
<dbReference type="InterPro" id="IPR049002">
    <property type="entry name" value="Stv"/>
</dbReference>
<evidence type="ECO:0000259" key="1">
    <source>
        <dbReference type="Pfam" id="PF21527"/>
    </source>
</evidence>
<keyword evidence="3" id="KW-1185">Reference proteome</keyword>
<name>A0ABT3N1V0_9GAMM</name>
<evidence type="ECO:0000313" key="2">
    <source>
        <dbReference type="EMBL" id="MCW7555617.1"/>
    </source>
</evidence>
<comment type="caution">
    <text evidence="2">The sequence shown here is derived from an EMBL/GenBank/DDBJ whole genome shotgun (WGS) entry which is preliminary data.</text>
</comment>
<sequence>MIFFRPTVKKTILMNALNLYSCKGYSGNTVQSLIIDCHGLFIPRKVGVLDSEDFFTLPAGMSLYYYAPHGTALFSSLVGLMAGEYEPLEIFTSGQLCANYALQPTSMSLVRGSLTIAEAVKKMISDDRINTGKKAIAHPLWEFDIVQPRFEMYLNRVIRILQQTNQPYTRIHSNFCRESVHALIRRKYDPSVEESPHTYQGDLGRWHIL</sequence>
<dbReference type="Pfam" id="PF21527">
    <property type="entry name" value="Stv"/>
    <property type="match status" value="1"/>
</dbReference>
<reference evidence="2 3" key="1">
    <citation type="submission" date="2022-10" db="EMBL/GenBank/DDBJ databases">
        <title>High-quality genome sequences of two octocoral-associated bacteria, Endozoicomonas euniceicola EF212 and Endozoicomonas gorgoniicola PS125.</title>
        <authorList>
            <person name="Chiou Y.-J."/>
            <person name="Chen Y.-H."/>
        </authorList>
    </citation>
    <scope>NUCLEOTIDE SEQUENCE [LARGE SCALE GENOMIC DNA]</scope>
    <source>
        <strain evidence="2 3">PS125</strain>
    </source>
</reference>
<accession>A0ABT3N1V0</accession>
<dbReference type="EMBL" id="JAPFCC010000001">
    <property type="protein sequence ID" value="MCW7555617.1"/>
    <property type="molecule type" value="Genomic_DNA"/>
</dbReference>
<organism evidence="2 3">
    <name type="scientific">Endozoicomonas gorgoniicola</name>
    <dbReference type="NCBI Taxonomy" id="1234144"/>
    <lineage>
        <taxon>Bacteria</taxon>
        <taxon>Pseudomonadati</taxon>
        <taxon>Pseudomonadota</taxon>
        <taxon>Gammaproteobacteria</taxon>
        <taxon>Oceanospirillales</taxon>
        <taxon>Endozoicomonadaceae</taxon>
        <taxon>Endozoicomonas</taxon>
    </lineage>
</organism>
<feature type="domain" description="Putative adhesin Stv" evidence="1">
    <location>
        <begin position="33"/>
        <end position="178"/>
    </location>
</feature>
<evidence type="ECO:0000313" key="3">
    <source>
        <dbReference type="Proteomes" id="UP001209854"/>
    </source>
</evidence>
<protein>
    <recommendedName>
        <fullName evidence="1">Putative adhesin Stv domain-containing protein</fullName>
    </recommendedName>
</protein>
<dbReference type="Proteomes" id="UP001209854">
    <property type="component" value="Unassembled WGS sequence"/>
</dbReference>
<proteinExistence type="predicted"/>